<name>A0ABV6D2N0_9HYPH</name>
<sequence length="350" mass="38504">MASADVAAEVRAVFRDFCMVASPHSGFCRKSVPPAWPSGCCSDNISVKCYFSFILRPEKRSEMPGFASYPQLSFDEFVEALEQAVPSLPRQEAKLAQFVLLNLNTLGLETGKSLAARVGVSEVTVGRLLRRLGCNGMKELKELLRQQYTVASPAPEARQGVHRALEQVMEAEIGVVTAVFQQTTGADWERAGSLLSQSERIFITGFQSVRGIAEDFARRLSLARGNVSYLSPHDGMLAEWARIEGTTPGSDCLVLVDVVPYAREAIEVARLAREEERACIVVSDEYCHWSRGIADAVIYAPSRTGLFLESTVGISLALSLLVDAVAAAHPEESRERLLQWKAHAKRLRIF</sequence>
<evidence type="ECO:0000313" key="2">
    <source>
        <dbReference type="EMBL" id="MFC0206882.1"/>
    </source>
</evidence>
<dbReference type="Pfam" id="PF01418">
    <property type="entry name" value="HTH_6"/>
    <property type="match status" value="1"/>
</dbReference>
<dbReference type="InterPro" id="IPR035472">
    <property type="entry name" value="RpiR-like_SIS"/>
</dbReference>
<keyword evidence="3" id="KW-1185">Reference proteome</keyword>
<comment type="caution">
    <text evidence="2">The sequence shown here is derived from an EMBL/GenBank/DDBJ whole genome shotgun (WGS) entry which is preliminary data.</text>
</comment>
<dbReference type="SUPFAM" id="SSF46689">
    <property type="entry name" value="Homeodomain-like"/>
    <property type="match status" value="1"/>
</dbReference>
<dbReference type="PANTHER" id="PTHR30514">
    <property type="entry name" value="GLUCOKINASE"/>
    <property type="match status" value="1"/>
</dbReference>
<dbReference type="InterPro" id="IPR047640">
    <property type="entry name" value="RpiR-like"/>
</dbReference>
<dbReference type="Gene3D" id="1.10.10.10">
    <property type="entry name" value="Winged helix-like DNA-binding domain superfamily/Winged helix DNA-binding domain"/>
    <property type="match status" value="1"/>
</dbReference>
<dbReference type="Proteomes" id="UP001589755">
    <property type="component" value="Unassembled WGS sequence"/>
</dbReference>
<evidence type="ECO:0000259" key="1">
    <source>
        <dbReference type="PROSITE" id="PS51071"/>
    </source>
</evidence>
<accession>A0ABV6D2N0</accession>
<dbReference type="PROSITE" id="PS51071">
    <property type="entry name" value="HTH_RPIR"/>
    <property type="match status" value="1"/>
</dbReference>
<dbReference type="SUPFAM" id="SSF53697">
    <property type="entry name" value="SIS domain"/>
    <property type="match status" value="1"/>
</dbReference>
<protein>
    <submittedName>
        <fullName evidence="2">MurR/RpiR family transcriptional regulator</fullName>
    </submittedName>
</protein>
<dbReference type="InterPro" id="IPR036388">
    <property type="entry name" value="WH-like_DNA-bd_sf"/>
</dbReference>
<dbReference type="CDD" id="cd05013">
    <property type="entry name" value="SIS_RpiR"/>
    <property type="match status" value="1"/>
</dbReference>
<organism evidence="2 3">
    <name type="scientific">Chelativorans intermedius</name>
    <dbReference type="NCBI Taxonomy" id="515947"/>
    <lineage>
        <taxon>Bacteria</taxon>
        <taxon>Pseudomonadati</taxon>
        <taxon>Pseudomonadota</taxon>
        <taxon>Alphaproteobacteria</taxon>
        <taxon>Hyphomicrobiales</taxon>
        <taxon>Phyllobacteriaceae</taxon>
        <taxon>Chelativorans</taxon>
    </lineage>
</organism>
<reference evidence="2 3" key="1">
    <citation type="submission" date="2024-09" db="EMBL/GenBank/DDBJ databases">
        <authorList>
            <person name="Sun Q."/>
            <person name="Mori K."/>
        </authorList>
    </citation>
    <scope>NUCLEOTIDE SEQUENCE [LARGE SCALE GENOMIC DNA]</scope>
    <source>
        <strain evidence="2 3">CCM 8543</strain>
    </source>
</reference>
<dbReference type="EMBL" id="JBHLXD010000001">
    <property type="protein sequence ID" value="MFC0206882.1"/>
    <property type="molecule type" value="Genomic_DNA"/>
</dbReference>
<evidence type="ECO:0000313" key="3">
    <source>
        <dbReference type="Proteomes" id="UP001589755"/>
    </source>
</evidence>
<feature type="domain" description="HTH rpiR-type" evidence="1">
    <location>
        <begin position="75"/>
        <end position="151"/>
    </location>
</feature>
<dbReference type="Gene3D" id="3.40.50.10490">
    <property type="entry name" value="Glucose-6-phosphate isomerase like protein, domain 1"/>
    <property type="match status" value="1"/>
</dbReference>
<dbReference type="InterPro" id="IPR046348">
    <property type="entry name" value="SIS_dom_sf"/>
</dbReference>
<gene>
    <name evidence="2" type="ORF">ACFFJ2_00530</name>
</gene>
<dbReference type="InterPro" id="IPR000281">
    <property type="entry name" value="HTH_RpiR"/>
</dbReference>
<dbReference type="PANTHER" id="PTHR30514:SF18">
    <property type="entry name" value="RPIR-FAMILY TRANSCRIPTIONAL REGULATOR"/>
    <property type="match status" value="1"/>
</dbReference>
<dbReference type="RefSeq" id="WP_261518941.1">
    <property type="nucleotide sequence ID" value="NZ_JAODNW010000002.1"/>
</dbReference>
<proteinExistence type="predicted"/>
<dbReference type="InterPro" id="IPR009057">
    <property type="entry name" value="Homeodomain-like_sf"/>
</dbReference>